<name>A0A1R4KBA3_9ACTN</name>
<dbReference type="InterPro" id="IPR036388">
    <property type="entry name" value="WH-like_DNA-bd_sf"/>
</dbReference>
<dbReference type="SUPFAM" id="SSF46785">
    <property type="entry name" value="Winged helix' DNA-binding domain"/>
    <property type="match status" value="1"/>
</dbReference>
<dbReference type="Proteomes" id="UP000188342">
    <property type="component" value="Unassembled WGS sequence"/>
</dbReference>
<dbReference type="Pfam" id="PF00480">
    <property type="entry name" value="ROK"/>
    <property type="match status" value="1"/>
</dbReference>
<dbReference type="STRING" id="1255658.FM114_12875"/>
<accession>A0A1R4KBA3</accession>
<gene>
    <name evidence="2" type="ORF">FM114_12875</name>
</gene>
<dbReference type="PANTHER" id="PTHR18964:SF149">
    <property type="entry name" value="BIFUNCTIONAL UDP-N-ACETYLGLUCOSAMINE 2-EPIMERASE_N-ACETYLMANNOSAMINE KINASE"/>
    <property type="match status" value="1"/>
</dbReference>
<dbReference type="InterPro" id="IPR043129">
    <property type="entry name" value="ATPase_NBD"/>
</dbReference>
<organism evidence="2 3">
    <name type="scientific">Luteococcus japonicus LSP_Lj1</name>
    <dbReference type="NCBI Taxonomy" id="1255658"/>
    <lineage>
        <taxon>Bacteria</taxon>
        <taxon>Bacillati</taxon>
        <taxon>Actinomycetota</taxon>
        <taxon>Actinomycetes</taxon>
        <taxon>Propionibacteriales</taxon>
        <taxon>Propionibacteriaceae</taxon>
        <taxon>Luteococcus</taxon>
    </lineage>
</organism>
<dbReference type="InterPro" id="IPR000600">
    <property type="entry name" value="ROK"/>
</dbReference>
<dbReference type="Gene3D" id="3.30.420.40">
    <property type="match status" value="2"/>
</dbReference>
<sequence length="367" mass="38858">MNDFDGLDSTSKRVALAVLRQGPVSRADLGRMLGLSAPSLTRLTKPLVARRLLVEGEPVAQNSTGRPSVPLDVNASRAHVVGAKFVTDTLFAVVTDLKGTVVASHKVQQEFPSPESAVATLEELVLGWAAPWHPVGLGVSLGANVDADGNISRVSFLGWPDSPFRDLLAGATRLPCVVANDVHAFALAEHWFGFGRGCTDFAVATLGAGVGVALVCNDELVLGQAGRAGRVGDVTLDDGRRLRDVAVTSVVSQHVEAALGSALPTHASSEDLARFSHDPRVQVVLDDVARAMGQLVGQVCLYTAPEKVLISGEDAGLLRNHQTALHDGIRRYVQLRPEQIGIESLGFDEWARGSAAMAIRAHMTPRS</sequence>
<comment type="similarity">
    <text evidence="1">Belongs to the ROK (NagC/XylR) family.</text>
</comment>
<keyword evidence="3" id="KW-1185">Reference proteome</keyword>
<dbReference type="AlphaFoldDB" id="A0A1R4KBA3"/>
<reference evidence="2 3" key="1">
    <citation type="submission" date="2017-02" db="EMBL/GenBank/DDBJ databases">
        <authorList>
            <person name="Peterson S.W."/>
        </authorList>
    </citation>
    <scope>NUCLEOTIDE SEQUENCE [LARGE SCALE GENOMIC DNA]</scope>
    <source>
        <strain evidence="2 3">LSP_Lj1</strain>
    </source>
</reference>
<dbReference type="PANTHER" id="PTHR18964">
    <property type="entry name" value="ROK (REPRESSOR, ORF, KINASE) FAMILY"/>
    <property type="match status" value="1"/>
</dbReference>
<protein>
    <submittedName>
        <fullName evidence="2">ROK</fullName>
    </submittedName>
</protein>
<dbReference type="InterPro" id="IPR036390">
    <property type="entry name" value="WH_DNA-bd_sf"/>
</dbReference>
<dbReference type="RefSeq" id="WP_179110706.1">
    <property type="nucleotide sequence ID" value="NZ_FUKQ01000047.1"/>
</dbReference>
<dbReference type="Gene3D" id="1.10.10.10">
    <property type="entry name" value="Winged helix-like DNA-binding domain superfamily/Winged helix DNA-binding domain"/>
    <property type="match status" value="1"/>
</dbReference>
<dbReference type="EMBL" id="FUKQ01000047">
    <property type="protein sequence ID" value="SJN41596.1"/>
    <property type="molecule type" value="Genomic_DNA"/>
</dbReference>
<evidence type="ECO:0000313" key="2">
    <source>
        <dbReference type="EMBL" id="SJN41596.1"/>
    </source>
</evidence>
<evidence type="ECO:0000313" key="3">
    <source>
        <dbReference type="Proteomes" id="UP000188342"/>
    </source>
</evidence>
<evidence type="ECO:0000256" key="1">
    <source>
        <dbReference type="ARBA" id="ARBA00006479"/>
    </source>
</evidence>
<dbReference type="SUPFAM" id="SSF53067">
    <property type="entry name" value="Actin-like ATPase domain"/>
    <property type="match status" value="1"/>
</dbReference>
<proteinExistence type="inferred from homology"/>